<evidence type="ECO:0000313" key="3">
    <source>
        <dbReference type="EMBL" id="KAF9600055.1"/>
    </source>
</evidence>
<keyword evidence="4" id="KW-1185">Reference proteome</keyword>
<dbReference type="Proteomes" id="UP000631114">
    <property type="component" value="Unassembled WGS sequence"/>
</dbReference>
<dbReference type="SMART" id="SM00672">
    <property type="entry name" value="CAP10"/>
    <property type="match status" value="1"/>
</dbReference>
<feature type="domain" description="Glycosyl transferase CAP10" evidence="2">
    <location>
        <begin position="146"/>
        <end position="395"/>
    </location>
</feature>
<dbReference type="AlphaFoldDB" id="A0A835LM59"/>
<evidence type="ECO:0000259" key="2">
    <source>
        <dbReference type="SMART" id="SM00672"/>
    </source>
</evidence>
<evidence type="ECO:0000313" key="4">
    <source>
        <dbReference type="Proteomes" id="UP000631114"/>
    </source>
</evidence>
<dbReference type="PANTHER" id="PTHR12203">
    <property type="entry name" value="KDEL LYS-ASP-GLU-LEU CONTAINING - RELATED"/>
    <property type="match status" value="1"/>
</dbReference>
<sequence length="531" mass="61729">MQLVAVTGSISPKPILKSRQSSREYSEHSKTTRPKKNRIHYSLTCNTTNQTKRLKCPKNLSLVDHEPQSSSKTCPDYFRWIHEDLRPWKETGITREMVESARRTANFRLVIVNGKPFVEMYKKPFQTRHVFTLWGILQLLKLYPKKLPDLDLMFDCNDRPAIIKGYYIGPNATVPPPLFSYCADDATLDIVFPDWSFWGWPEINIKPWDFLLEEIRQGNGKVKWTKREPYAYWKGNPRVAWTRKDLLKCNVSEKQDWNARLYAQDWLAEIEKGYKQSNLADQCIHRYKIYIEGKGWSVSEKYILTCDSVTLIVRPRYYDMFTRGLVPMQHYWPIKDYDKCRSIKFAVEWGNSHKKKAKEIGKAASNFIYKNLTMEYVYDYMFHLLSEYAKLLKYQPNKPRKAIEFCSETMACTASGLVRKFMEDTMVRTPRDTIPCNLPSPMDPLTWLTVNKKKEDSVKQVEMDLSYPDTIVAWAATYPVHPLQSMMPVISGQAGASEKENDVCVEPMASRKLPRIAHSDIILPGSSDDGA</sequence>
<proteinExistence type="predicted"/>
<dbReference type="OrthoDB" id="202415at2759"/>
<protein>
    <recommendedName>
        <fullName evidence="2">Glycosyl transferase CAP10 domain-containing protein</fullName>
    </recommendedName>
</protein>
<dbReference type="PANTHER" id="PTHR12203:SF99">
    <property type="entry name" value="OS04G0534100 PROTEIN"/>
    <property type="match status" value="1"/>
</dbReference>
<comment type="caution">
    <text evidence="3">The sequence shown here is derived from an EMBL/GenBank/DDBJ whole genome shotgun (WGS) entry which is preliminary data.</text>
</comment>
<dbReference type="InterPro" id="IPR051091">
    <property type="entry name" value="O-Glucosyltr/Glycosyltrsf_90"/>
</dbReference>
<gene>
    <name evidence="3" type="ORF">IFM89_002528</name>
</gene>
<dbReference type="Pfam" id="PF05686">
    <property type="entry name" value="Glyco_transf_90"/>
    <property type="match status" value="1"/>
</dbReference>
<organism evidence="3 4">
    <name type="scientific">Coptis chinensis</name>
    <dbReference type="NCBI Taxonomy" id="261450"/>
    <lineage>
        <taxon>Eukaryota</taxon>
        <taxon>Viridiplantae</taxon>
        <taxon>Streptophyta</taxon>
        <taxon>Embryophyta</taxon>
        <taxon>Tracheophyta</taxon>
        <taxon>Spermatophyta</taxon>
        <taxon>Magnoliopsida</taxon>
        <taxon>Ranunculales</taxon>
        <taxon>Ranunculaceae</taxon>
        <taxon>Coptidoideae</taxon>
        <taxon>Coptis</taxon>
    </lineage>
</organism>
<evidence type="ECO:0000256" key="1">
    <source>
        <dbReference type="SAM" id="MobiDB-lite"/>
    </source>
</evidence>
<dbReference type="InterPro" id="IPR006598">
    <property type="entry name" value="CAP10"/>
</dbReference>
<reference evidence="3 4" key="1">
    <citation type="submission" date="2020-10" db="EMBL/GenBank/DDBJ databases">
        <title>The Coptis chinensis genome and diversification of protoberbering-type alkaloids.</title>
        <authorList>
            <person name="Wang B."/>
            <person name="Shu S."/>
            <person name="Song C."/>
            <person name="Liu Y."/>
        </authorList>
    </citation>
    <scope>NUCLEOTIDE SEQUENCE [LARGE SCALE GENOMIC DNA]</scope>
    <source>
        <strain evidence="3">HL-2020</strain>
        <tissue evidence="3">Leaf</tissue>
    </source>
</reference>
<feature type="compositionally biased region" description="Basic and acidic residues" evidence="1">
    <location>
        <begin position="21"/>
        <end position="30"/>
    </location>
</feature>
<feature type="region of interest" description="Disordered" evidence="1">
    <location>
        <begin position="1"/>
        <end position="39"/>
    </location>
</feature>
<name>A0A835LM59_9MAGN</name>
<accession>A0A835LM59</accession>
<dbReference type="EMBL" id="JADFTS010000006">
    <property type="protein sequence ID" value="KAF9600055.1"/>
    <property type="molecule type" value="Genomic_DNA"/>
</dbReference>